<feature type="transmembrane region" description="Helical" evidence="8">
    <location>
        <begin position="234"/>
        <end position="255"/>
    </location>
</feature>
<organism evidence="10 11">
    <name type="scientific">Sinimarinibacterium flocculans</name>
    <dbReference type="NCBI Taxonomy" id="985250"/>
    <lineage>
        <taxon>Bacteria</taxon>
        <taxon>Pseudomonadati</taxon>
        <taxon>Pseudomonadota</taxon>
        <taxon>Gammaproteobacteria</taxon>
        <taxon>Nevskiales</taxon>
        <taxon>Nevskiaceae</taxon>
        <taxon>Sinimarinibacterium</taxon>
    </lineage>
</organism>
<comment type="subcellular location">
    <subcellularLocation>
        <location evidence="1">Cell membrane</location>
        <topology evidence="1">Multi-pass membrane protein</topology>
    </subcellularLocation>
</comment>
<feature type="transmembrane region" description="Helical" evidence="8">
    <location>
        <begin position="26"/>
        <end position="46"/>
    </location>
</feature>
<feature type="transmembrane region" description="Helical" evidence="8">
    <location>
        <begin position="58"/>
        <end position="80"/>
    </location>
</feature>
<feature type="transmembrane region" description="Helical" evidence="8">
    <location>
        <begin position="355"/>
        <end position="374"/>
    </location>
</feature>
<comment type="caution">
    <text evidence="10">The sequence shown here is derived from an EMBL/GenBank/DDBJ whole genome shotgun (WGS) entry which is preliminary data.</text>
</comment>
<dbReference type="RefSeq" id="WP_211307149.1">
    <property type="nucleotide sequence ID" value="NZ_CAKZQT010000007.1"/>
</dbReference>
<keyword evidence="6 8" id="KW-0472">Membrane</keyword>
<dbReference type="PANTHER" id="PTHR23513">
    <property type="entry name" value="INTEGRAL MEMBRANE EFFLUX PROTEIN-RELATED"/>
    <property type="match status" value="1"/>
</dbReference>
<evidence type="ECO:0000313" key="10">
    <source>
        <dbReference type="EMBL" id="PXV71288.1"/>
    </source>
</evidence>
<evidence type="ECO:0000256" key="7">
    <source>
        <dbReference type="SAM" id="MobiDB-lite"/>
    </source>
</evidence>
<sequence length="556" mass="60283">MTDGSVRPARRWAALEPLRERSFRRIWSASLLSNFGQLILGVGAAWEMTRLTPSPEMVALVQSALMLPLMLVAIPAGAIADMFDRRKVAMSGLGFATLSATTLTVLASLGWVSPWLLLAFCFLIGAGVALYGPAWQASVIEQVKPETLPAAVALSSVSYNIARSFGPALGGVIVVAVGAMATFALNALFYLPLLLAFWLWRRPQVSPRLPPEAMHRAIVSGARYAIHSEAVRNVIVRAFVSGFAGASVVALTPLVARDLLGGDARTYGLLLGANGIGAVAGAFAVGAIRERLKPEHSAWICATVAGLMIILLGLSRSPWLSALTLLFIGSSYMLLVTLLSVGVQLSAPRWVVARALSWFQSALTGGIAVGAWFWGATTAKWDLSTAMVVSGASLMLTPLVGLLLPMPRVSHVDIEPAELNSEPEVGLPLTLRSGPVEIEIDYRVDPADARQFYEVMQKLQRVRLRNGAFGWSLSRDIADARLWTERFHCPTWGDYLRQRSRLTLADRELQNRADSFHTPGPGSRVRRRLERPLGSVRWRADTPAPSGDHMPLYPPQ</sequence>
<evidence type="ECO:0000259" key="9">
    <source>
        <dbReference type="PROSITE" id="PS50850"/>
    </source>
</evidence>
<evidence type="ECO:0000256" key="4">
    <source>
        <dbReference type="ARBA" id="ARBA00022692"/>
    </source>
</evidence>
<dbReference type="InterPro" id="IPR036259">
    <property type="entry name" value="MFS_trans_sf"/>
</dbReference>
<feature type="region of interest" description="Disordered" evidence="7">
    <location>
        <begin position="536"/>
        <end position="556"/>
    </location>
</feature>
<evidence type="ECO:0000256" key="6">
    <source>
        <dbReference type="ARBA" id="ARBA00023136"/>
    </source>
</evidence>
<name>A0A318EGB9_9GAMM</name>
<reference evidence="10 11" key="1">
    <citation type="submission" date="2018-04" db="EMBL/GenBank/DDBJ databases">
        <title>Genomic Encyclopedia of Type Strains, Phase IV (KMG-IV): sequencing the most valuable type-strain genomes for metagenomic binning, comparative biology and taxonomic classification.</title>
        <authorList>
            <person name="Goeker M."/>
        </authorList>
    </citation>
    <scope>NUCLEOTIDE SEQUENCE [LARGE SCALE GENOMIC DNA]</scope>
    <source>
        <strain evidence="10 11">DSM 104150</strain>
    </source>
</reference>
<feature type="transmembrane region" description="Helical" evidence="8">
    <location>
        <begin position="267"/>
        <end position="285"/>
    </location>
</feature>
<dbReference type="GO" id="GO:0022857">
    <property type="term" value="F:transmembrane transporter activity"/>
    <property type="evidence" value="ECO:0007669"/>
    <property type="project" value="InterPro"/>
</dbReference>
<dbReference type="PANTHER" id="PTHR23513:SF11">
    <property type="entry name" value="STAPHYLOFERRIN A TRANSPORTER"/>
    <property type="match status" value="1"/>
</dbReference>
<evidence type="ECO:0000256" key="8">
    <source>
        <dbReference type="SAM" id="Phobius"/>
    </source>
</evidence>
<accession>A0A318EGB9</accession>
<feature type="transmembrane region" description="Helical" evidence="8">
    <location>
        <begin position="115"/>
        <end position="135"/>
    </location>
</feature>
<proteinExistence type="predicted"/>
<keyword evidence="2" id="KW-0813">Transport</keyword>
<dbReference type="CDD" id="cd06173">
    <property type="entry name" value="MFS_MefA_like"/>
    <property type="match status" value="1"/>
</dbReference>
<evidence type="ECO:0000256" key="3">
    <source>
        <dbReference type="ARBA" id="ARBA00022475"/>
    </source>
</evidence>
<evidence type="ECO:0000256" key="1">
    <source>
        <dbReference type="ARBA" id="ARBA00004651"/>
    </source>
</evidence>
<dbReference type="Gene3D" id="1.20.1250.20">
    <property type="entry name" value="MFS general substrate transporter like domains"/>
    <property type="match status" value="1"/>
</dbReference>
<keyword evidence="3" id="KW-1003">Cell membrane</keyword>
<dbReference type="Proteomes" id="UP000248330">
    <property type="component" value="Unassembled WGS sequence"/>
</dbReference>
<dbReference type="InterPro" id="IPR020846">
    <property type="entry name" value="MFS_dom"/>
</dbReference>
<dbReference type="EMBL" id="QICN01000001">
    <property type="protein sequence ID" value="PXV71288.1"/>
    <property type="molecule type" value="Genomic_DNA"/>
</dbReference>
<evidence type="ECO:0000256" key="2">
    <source>
        <dbReference type="ARBA" id="ARBA00022448"/>
    </source>
</evidence>
<keyword evidence="4 8" id="KW-0812">Transmembrane</keyword>
<dbReference type="SUPFAM" id="SSF103473">
    <property type="entry name" value="MFS general substrate transporter"/>
    <property type="match status" value="1"/>
</dbReference>
<gene>
    <name evidence="10" type="ORF">C8D93_101333</name>
</gene>
<evidence type="ECO:0000256" key="5">
    <source>
        <dbReference type="ARBA" id="ARBA00022989"/>
    </source>
</evidence>
<dbReference type="Pfam" id="PF05977">
    <property type="entry name" value="MFS_3"/>
    <property type="match status" value="1"/>
</dbReference>
<dbReference type="GO" id="GO:0005886">
    <property type="term" value="C:plasma membrane"/>
    <property type="evidence" value="ECO:0007669"/>
    <property type="project" value="UniProtKB-SubCell"/>
</dbReference>
<protein>
    <submittedName>
        <fullName evidence="10">Putative MFS family arabinose efflux permease</fullName>
    </submittedName>
</protein>
<feature type="transmembrane region" description="Helical" evidence="8">
    <location>
        <begin position="320"/>
        <end position="343"/>
    </location>
</feature>
<feature type="transmembrane region" description="Helical" evidence="8">
    <location>
        <begin position="386"/>
        <end position="404"/>
    </location>
</feature>
<dbReference type="InterPro" id="IPR010290">
    <property type="entry name" value="TM_effector"/>
</dbReference>
<feature type="domain" description="Major facilitator superfamily (MFS) profile" evidence="9">
    <location>
        <begin position="22"/>
        <end position="409"/>
    </location>
</feature>
<keyword evidence="5 8" id="KW-1133">Transmembrane helix</keyword>
<dbReference type="AlphaFoldDB" id="A0A318EGB9"/>
<evidence type="ECO:0000313" key="11">
    <source>
        <dbReference type="Proteomes" id="UP000248330"/>
    </source>
</evidence>
<feature type="transmembrane region" description="Helical" evidence="8">
    <location>
        <begin position="172"/>
        <end position="200"/>
    </location>
</feature>
<dbReference type="PROSITE" id="PS50850">
    <property type="entry name" value="MFS"/>
    <property type="match status" value="1"/>
</dbReference>
<feature type="transmembrane region" description="Helical" evidence="8">
    <location>
        <begin position="297"/>
        <end position="314"/>
    </location>
</feature>
<keyword evidence="11" id="KW-1185">Reference proteome</keyword>